<evidence type="ECO:0000313" key="1">
    <source>
        <dbReference type="EMBL" id="TBU06254.1"/>
    </source>
</evidence>
<comment type="caution">
    <text evidence="1">The sequence shown here is derived from an EMBL/GenBank/DDBJ whole genome shotgun (WGS) entry which is preliminary data.</text>
</comment>
<accession>A0A4Q9LEC8</accession>
<proteinExistence type="predicted"/>
<dbReference type="VEuPathDB" id="MicrosporidiaDB:CWI39_0526p0010"/>
<sequence>MILIVKHNRENIMVFGCMSYQRVGNSAFIDTTWTDFNVLGLSNNLESSPWNKVWMGKF</sequence>
<evidence type="ECO:0000313" key="2">
    <source>
        <dbReference type="Proteomes" id="UP000293045"/>
    </source>
</evidence>
<gene>
    <name evidence="1" type="ORF">CWI39_0526p0010</name>
</gene>
<dbReference type="AlphaFoldDB" id="A0A4Q9LEC8"/>
<reference evidence="1 2" key="1">
    <citation type="submission" date="2017-12" db="EMBL/GenBank/DDBJ databases">
        <authorList>
            <person name="Pombert J.-F."/>
            <person name="Haag K.L."/>
            <person name="Ebert D."/>
        </authorList>
    </citation>
    <scope>NUCLEOTIDE SEQUENCE [LARGE SCALE GENOMIC DNA]</scope>
    <source>
        <strain evidence="1">IL-BN-2</strain>
    </source>
</reference>
<dbReference type="EMBL" id="PIXR01000526">
    <property type="protein sequence ID" value="TBU06254.1"/>
    <property type="molecule type" value="Genomic_DNA"/>
</dbReference>
<name>A0A4Q9LEC8_9MICR</name>
<protein>
    <submittedName>
        <fullName evidence="1">Uncharacterized protein</fullName>
    </submittedName>
</protein>
<organism evidence="1 2">
    <name type="scientific">Hamiltosporidium magnivora</name>
    <dbReference type="NCBI Taxonomy" id="148818"/>
    <lineage>
        <taxon>Eukaryota</taxon>
        <taxon>Fungi</taxon>
        <taxon>Fungi incertae sedis</taxon>
        <taxon>Microsporidia</taxon>
        <taxon>Dubosqiidae</taxon>
        <taxon>Hamiltosporidium</taxon>
    </lineage>
</organism>
<dbReference type="Proteomes" id="UP000293045">
    <property type="component" value="Unassembled WGS sequence"/>
</dbReference>